<dbReference type="Gene3D" id="2.60.40.2880">
    <property type="entry name" value="MmpS1-5, C-terminal soluble domain"/>
    <property type="match status" value="1"/>
</dbReference>
<reference evidence="8" key="1">
    <citation type="journal article" date="2019" name="Int. J. Syst. Evol. Microbiol.">
        <title>The Global Catalogue of Microorganisms (GCM) 10K type strain sequencing project: providing services to taxonomists for standard genome sequencing and annotation.</title>
        <authorList>
            <consortium name="The Broad Institute Genomics Platform"/>
            <consortium name="The Broad Institute Genome Sequencing Center for Infectious Disease"/>
            <person name="Wu L."/>
            <person name="Ma J."/>
        </authorList>
    </citation>
    <scope>NUCLEOTIDE SEQUENCE [LARGE SCALE GENOMIC DNA]</scope>
    <source>
        <strain evidence="8">JCM 9377</strain>
    </source>
</reference>
<comment type="subcellular location">
    <subcellularLocation>
        <location evidence="1">Cell membrane</location>
    </subcellularLocation>
</comment>
<dbReference type="InterPro" id="IPR008693">
    <property type="entry name" value="MmpS"/>
</dbReference>
<dbReference type="EMBL" id="BAAAUV010000005">
    <property type="protein sequence ID" value="GAA3207275.1"/>
    <property type="molecule type" value="Genomic_DNA"/>
</dbReference>
<evidence type="ECO:0000256" key="3">
    <source>
        <dbReference type="ARBA" id="ARBA00022475"/>
    </source>
</evidence>
<keyword evidence="4" id="KW-0812">Transmembrane</keyword>
<keyword evidence="5" id="KW-1133">Transmembrane helix</keyword>
<accession>A0ABP6Q6Z0</accession>
<evidence type="ECO:0000256" key="5">
    <source>
        <dbReference type="ARBA" id="ARBA00022989"/>
    </source>
</evidence>
<evidence type="ECO:0000256" key="2">
    <source>
        <dbReference type="ARBA" id="ARBA00007531"/>
    </source>
</evidence>
<evidence type="ECO:0000256" key="1">
    <source>
        <dbReference type="ARBA" id="ARBA00004236"/>
    </source>
</evidence>
<evidence type="ECO:0008006" key="9">
    <source>
        <dbReference type="Google" id="ProtNLM"/>
    </source>
</evidence>
<keyword evidence="6" id="KW-0472">Membrane</keyword>
<evidence type="ECO:0000313" key="8">
    <source>
        <dbReference type="Proteomes" id="UP001501237"/>
    </source>
</evidence>
<dbReference type="PROSITE" id="PS51257">
    <property type="entry name" value="PROKAR_LIPOPROTEIN"/>
    <property type="match status" value="1"/>
</dbReference>
<gene>
    <name evidence="7" type="ORF">GCM10010468_23360</name>
</gene>
<keyword evidence="3" id="KW-1003">Cell membrane</keyword>
<organism evidence="7 8">
    <name type="scientific">Actinocorallia longicatena</name>
    <dbReference type="NCBI Taxonomy" id="111803"/>
    <lineage>
        <taxon>Bacteria</taxon>
        <taxon>Bacillati</taxon>
        <taxon>Actinomycetota</taxon>
        <taxon>Actinomycetes</taxon>
        <taxon>Streptosporangiales</taxon>
        <taxon>Thermomonosporaceae</taxon>
        <taxon>Actinocorallia</taxon>
    </lineage>
</organism>
<dbReference type="Proteomes" id="UP001501237">
    <property type="component" value="Unassembled WGS sequence"/>
</dbReference>
<keyword evidence="8" id="KW-1185">Reference proteome</keyword>
<proteinExistence type="inferred from homology"/>
<comment type="caution">
    <text evidence="7">The sequence shown here is derived from an EMBL/GenBank/DDBJ whole genome shotgun (WGS) entry which is preliminary data.</text>
</comment>
<sequence>MNRHLPLVLLALVLAGCGGGSGEPEPVPPAKPANALHHVVYRAEGTAPGGTVSFWTAGGVGKEKDAALPWEKSFELKTGSPVSVSITARDAGTVSCSIAVDGKIVERSTGDGRSALATCDWRLGSSAVTR</sequence>
<protein>
    <recommendedName>
        <fullName evidence="9">MmpS family membrane protein</fullName>
    </recommendedName>
</protein>
<dbReference type="InterPro" id="IPR038468">
    <property type="entry name" value="MmpS_C"/>
</dbReference>
<dbReference type="Pfam" id="PF05423">
    <property type="entry name" value="Mycobact_memb"/>
    <property type="match status" value="1"/>
</dbReference>
<comment type="similarity">
    <text evidence="2">Belongs to the MmpS family.</text>
</comment>
<evidence type="ECO:0000256" key="6">
    <source>
        <dbReference type="ARBA" id="ARBA00023136"/>
    </source>
</evidence>
<evidence type="ECO:0000313" key="7">
    <source>
        <dbReference type="EMBL" id="GAA3207275.1"/>
    </source>
</evidence>
<evidence type="ECO:0000256" key="4">
    <source>
        <dbReference type="ARBA" id="ARBA00022692"/>
    </source>
</evidence>
<dbReference type="RefSeq" id="WP_344826089.1">
    <property type="nucleotide sequence ID" value="NZ_BAAAUV010000005.1"/>
</dbReference>
<name>A0ABP6Q6Z0_9ACTN</name>